<dbReference type="RefSeq" id="WP_013780881.1">
    <property type="nucleotide sequence ID" value="NC_015520.1"/>
</dbReference>
<feature type="transmembrane region" description="Helical" evidence="7">
    <location>
        <begin position="7"/>
        <end position="26"/>
    </location>
</feature>
<dbReference type="Proteomes" id="UP000008457">
    <property type="component" value="Chromosome"/>
</dbReference>
<dbReference type="OrthoDB" id="1682423at2"/>
<evidence type="ECO:0000313" key="10">
    <source>
        <dbReference type="EMBL" id="AEE96451.1"/>
    </source>
</evidence>
<organism evidence="10 11">
    <name type="scientific">Mahella australiensis (strain DSM 15567 / CIP 107919 / 50-1 BON)</name>
    <dbReference type="NCBI Taxonomy" id="697281"/>
    <lineage>
        <taxon>Bacteria</taxon>
        <taxon>Bacillati</taxon>
        <taxon>Bacillota</taxon>
        <taxon>Clostridia</taxon>
        <taxon>Thermoanaerobacterales</taxon>
        <taxon>Thermoanaerobacterales Family IV. Incertae Sedis</taxon>
        <taxon>Mahella</taxon>
    </lineage>
</organism>
<dbReference type="Pfam" id="PF20730">
    <property type="entry name" value="YetF_N"/>
    <property type="match status" value="1"/>
</dbReference>
<dbReference type="HOGENOM" id="CLU_077149_0_2_9"/>
<evidence type="ECO:0000256" key="7">
    <source>
        <dbReference type="SAM" id="Phobius"/>
    </source>
</evidence>
<proteinExistence type="inferred from homology"/>
<dbReference type="Pfam" id="PF04239">
    <property type="entry name" value="DUF421"/>
    <property type="match status" value="1"/>
</dbReference>
<dbReference type="GO" id="GO:0005886">
    <property type="term" value="C:plasma membrane"/>
    <property type="evidence" value="ECO:0007669"/>
    <property type="project" value="UniProtKB-SubCell"/>
</dbReference>
<sequence>MKMIAEIIIQTIMAFFAILIFTRLLGKQQITELTYYDYINGITFGSIAGVMATDISQRTRQHLMGLALFALLTFLMSYISMKSRPARKLLEGEPTIVVLNGQILEDNLRKMHYNIDDLISELRQKDVFNLKDVKYAILEPSGNLSILQNADIKPLTPKDMNISPQQQSLPSELIVDGQIIYQNLAQNNLNGKWLMDMLAAHDIHSIKEVAYASIDPLTKEFYVDTYKDSVPKNIDISDVYKGKLE</sequence>
<evidence type="ECO:0000259" key="8">
    <source>
        <dbReference type="Pfam" id="PF04239"/>
    </source>
</evidence>
<dbReference type="InterPro" id="IPR007353">
    <property type="entry name" value="DUF421"/>
</dbReference>
<keyword evidence="4 7" id="KW-0812">Transmembrane</keyword>
<dbReference type="Gene3D" id="3.30.240.20">
    <property type="entry name" value="bsu07140 like domains"/>
    <property type="match status" value="2"/>
</dbReference>
<comment type="subcellular location">
    <subcellularLocation>
        <location evidence="1">Cell membrane</location>
        <topology evidence="1">Multi-pass membrane protein</topology>
    </subcellularLocation>
</comment>
<evidence type="ECO:0008006" key="12">
    <source>
        <dbReference type="Google" id="ProtNLM"/>
    </source>
</evidence>
<evidence type="ECO:0000256" key="3">
    <source>
        <dbReference type="ARBA" id="ARBA00022475"/>
    </source>
</evidence>
<evidence type="ECO:0000256" key="4">
    <source>
        <dbReference type="ARBA" id="ARBA00022692"/>
    </source>
</evidence>
<dbReference type="PANTHER" id="PTHR34582:SF7">
    <property type="entry name" value="UPF0702 TRANSMEMBRANE PROTEIN YDFS"/>
    <property type="match status" value="1"/>
</dbReference>
<evidence type="ECO:0000256" key="1">
    <source>
        <dbReference type="ARBA" id="ARBA00004651"/>
    </source>
</evidence>
<keyword evidence="11" id="KW-1185">Reference proteome</keyword>
<dbReference type="eggNOG" id="COG2323">
    <property type="taxonomic scope" value="Bacteria"/>
</dbReference>
<name>F3ZW71_MAHA5</name>
<gene>
    <name evidence="10" type="ordered locus">Mahau_1257</name>
</gene>
<dbReference type="InterPro" id="IPR023090">
    <property type="entry name" value="UPF0702_alpha/beta_dom_sf"/>
</dbReference>
<dbReference type="EMBL" id="CP002360">
    <property type="protein sequence ID" value="AEE96451.1"/>
    <property type="molecule type" value="Genomic_DNA"/>
</dbReference>
<dbReference type="STRING" id="697281.Mahau_1257"/>
<feature type="domain" description="YetF-like N-terminal transmembrane" evidence="9">
    <location>
        <begin position="5"/>
        <end position="79"/>
    </location>
</feature>
<evidence type="ECO:0000256" key="6">
    <source>
        <dbReference type="ARBA" id="ARBA00023136"/>
    </source>
</evidence>
<evidence type="ECO:0000256" key="5">
    <source>
        <dbReference type="ARBA" id="ARBA00022989"/>
    </source>
</evidence>
<accession>F3ZW71</accession>
<evidence type="ECO:0000313" key="11">
    <source>
        <dbReference type="Proteomes" id="UP000008457"/>
    </source>
</evidence>
<comment type="similarity">
    <text evidence="2">Belongs to the UPF0702 family.</text>
</comment>
<keyword evidence="5 7" id="KW-1133">Transmembrane helix</keyword>
<feature type="domain" description="YetF C-terminal" evidence="8">
    <location>
        <begin position="82"/>
        <end position="214"/>
    </location>
</feature>
<reference evidence="10 11" key="2">
    <citation type="journal article" date="2011" name="Stand. Genomic Sci.">
        <title>Complete genome sequence of Mahella australiensis type strain (50-1 BON).</title>
        <authorList>
            <person name="Sikorski J."/>
            <person name="Teshima H."/>
            <person name="Nolan M."/>
            <person name="Lucas S."/>
            <person name="Hammon N."/>
            <person name="Deshpande S."/>
            <person name="Cheng J.F."/>
            <person name="Pitluck S."/>
            <person name="Liolios K."/>
            <person name="Pagani I."/>
            <person name="Ivanova N."/>
            <person name="Huntemann M."/>
            <person name="Mavromatis K."/>
            <person name="Ovchinikova G."/>
            <person name="Pati A."/>
            <person name="Tapia R."/>
            <person name="Han C."/>
            <person name="Goodwin L."/>
            <person name="Chen A."/>
            <person name="Palaniappan K."/>
            <person name="Land M."/>
            <person name="Hauser L."/>
            <person name="Ngatchou-Djao O.D."/>
            <person name="Rohde M."/>
            <person name="Pukall R."/>
            <person name="Spring S."/>
            <person name="Abt B."/>
            <person name="Goker M."/>
            <person name="Detter J.C."/>
            <person name="Woyke T."/>
            <person name="Bristow J."/>
            <person name="Markowitz V."/>
            <person name="Hugenholtz P."/>
            <person name="Eisen J.A."/>
            <person name="Kyrpides N.C."/>
            <person name="Klenk H.P."/>
            <person name="Lapidus A."/>
        </authorList>
    </citation>
    <scope>NUCLEOTIDE SEQUENCE [LARGE SCALE GENOMIC DNA]</scope>
    <source>
        <strain evidence="11">DSM 15567 / CIP 107919 / 50-1 BON</strain>
    </source>
</reference>
<evidence type="ECO:0000256" key="2">
    <source>
        <dbReference type="ARBA" id="ARBA00006448"/>
    </source>
</evidence>
<protein>
    <recommendedName>
        <fullName evidence="12">DUF421 domain-containing protein</fullName>
    </recommendedName>
</protein>
<evidence type="ECO:0000259" key="9">
    <source>
        <dbReference type="Pfam" id="PF20730"/>
    </source>
</evidence>
<dbReference type="AlphaFoldDB" id="F3ZW71"/>
<dbReference type="InterPro" id="IPR048454">
    <property type="entry name" value="YetF_N"/>
</dbReference>
<keyword evidence="3" id="KW-1003">Cell membrane</keyword>
<keyword evidence="6 7" id="KW-0472">Membrane</keyword>
<feature type="transmembrane region" description="Helical" evidence="7">
    <location>
        <begin position="38"/>
        <end position="56"/>
    </location>
</feature>
<reference evidence="11" key="1">
    <citation type="submission" date="2010-11" db="EMBL/GenBank/DDBJ databases">
        <title>The complete genome of Mahella australiensis DSM 15567.</title>
        <authorList>
            <consortium name="US DOE Joint Genome Institute (JGI-PGF)"/>
            <person name="Lucas S."/>
            <person name="Copeland A."/>
            <person name="Lapidus A."/>
            <person name="Bruce D."/>
            <person name="Goodwin L."/>
            <person name="Pitluck S."/>
            <person name="Kyrpides N."/>
            <person name="Mavromatis K."/>
            <person name="Pagani I."/>
            <person name="Ivanova N."/>
            <person name="Teshima H."/>
            <person name="Brettin T."/>
            <person name="Detter J.C."/>
            <person name="Han C."/>
            <person name="Tapia R."/>
            <person name="Land M."/>
            <person name="Hauser L."/>
            <person name="Markowitz V."/>
            <person name="Cheng J.-F."/>
            <person name="Hugenholtz P."/>
            <person name="Woyke T."/>
            <person name="Wu D."/>
            <person name="Spring S."/>
            <person name="Pukall R."/>
            <person name="Steenblock K."/>
            <person name="Schneider S."/>
            <person name="Klenk H.-P."/>
            <person name="Eisen J.A."/>
        </authorList>
    </citation>
    <scope>NUCLEOTIDE SEQUENCE [LARGE SCALE GENOMIC DNA]</scope>
    <source>
        <strain evidence="11">DSM 15567 / CIP 107919 / 50-1 BON</strain>
    </source>
</reference>
<dbReference type="PANTHER" id="PTHR34582">
    <property type="entry name" value="UPF0702 TRANSMEMBRANE PROTEIN YCAP"/>
    <property type="match status" value="1"/>
</dbReference>
<dbReference type="KEGG" id="mas:Mahau_1257"/>
<feature type="transmembrane region" description="Helical" evidence="7">
    <location>
        <begin position="63"/>
        <end position="81"/>
    </location>
</feature>